<evidence type="ECO:0000256" key="3">
    <source>
        <dbReference type="ARBA" id="ARBA00022632"/>
    </source>
</evidence>
<keyword evidence="5" id="KW-1114">Inhibition of host interferon signaling pathway by virus</keyword>
<keyword evidence="18" id="KW-1185">Reference proteome</keyword>
<dbReference type="Pfam" id="PF07679">
    <property type="entry name" value="I-set"/>
    <property type="match status" value="1"/>
</dbReference>
<keyword evidence="7" id="KW-1015">Disulfide bond</keyword>
<evidence type="ECO:0000256" key="9">
    <source>
        <dbReference type="ARBA" id="ARBA00023258"/>
    </source>
</evidence>
<keyword evidence="14" id="KW-0812">Transmembrane</keyword>
<dbReference type="InterPro" id="IPR013783">
    <property type="entry name" value="Ig-like_fold"/>
</dbReference>
<keyword evidence="9" id="KW-0922">Interferon antiviral system evasion</keyword>
<dbReference type="InterPro" id="IPR003598">
    <property type="entry name" value="Ig_sub2"/>
</dbReference>
<feature type="transmembrane region" description="Helical" evidence="14">
    <location>
        <begin position="449"/>
        <end position="475"/>
    </location>
</feature>
<evidence type="ECO:0000256" key="8">
    <source>
        <dbReference type="ARBA" id="ARBA00023180"/>
    </source>
</evidence>
<evidence type="ECO:0000256" key="2">
    <source>
        <dbReference type="ARBA" id="ARBA00022518"/>
    </source>
</evidence>
<evidence type="ECO:0000256" key="6">
    <source>
        <dbReference type="ARBA" id="ARBA00023027"/>
    </source>
</evidence>
<keyword evidence="10" id="KW-0393">Immunoglobulin domain</keyword>
<dbReference type="InterPro" id="IPR013151">
    <property type="entry name" value="Immunoglobulin_dom"/>
</dbReference>
<dbReference type="InterPro" id="IPR000157">
    <property type="entry name" value="TIR_dom"/>
</dbReference>
<accession>A0ABN8R0Y4</accession>
<gene>
    <name evidence="17" type="ORF">PLOB_00013466</name>
</gene>
<dbReference type="SMART" id="SM00409">
    <property type="entry name" value="IG"/>
    <property type="match status" value="3"/>
</dbReference>
<feature type="domain" description="TIR" evidence="15">
    <location>
        <begin position="497"/>
        <end position="630"/>
    </location>
</feature>
<dbReference type="EMBL" id="CALNXK010000177">
    <property type="protein sequence ID" value="CAH3172988.1"/>
    <property type="molecule type" value="Genomic_DNA"/>
</dbReference>
<keyword evidence="5" id="KW-0899">Viral immunoevasion</keyword>
<comment type="function">
    <text evidence="13">Counteracts the antiviral effects of host IFN-alpha/beta and key IFN-inducible proteins involved in viral RNA degradation suxh as host OAS1. Acts as a soluble IFN-alpha receptor and thus inhibits the interaction between host IFN-alpha and its receptor.</text>
</comment>
<sequence length="644" mass="73069">RKKPTSAEHDTLKNFETDILDLKTMAYGKMTHFLFVNLMLAAVLWTTDASTFPVMYSLSSTVTAVRGSDVRLVCKGSNVLRLDTDFMWKFNNKTVENKENRNIKLTWLPGKRAKYSLDILNVSEKDVGDYRCIAQVHNLGKIDTAKASIKLRLYESSKIKLNLLFKLSYLNSNFALSLGYLNPALKNPAQGNNVQNPLFLFNEVFLRNLTSSYFFTVLNLTASLPNVIIEEGRTAPLQCEVMCSKAMDVWAFWLFNGKMIEARPFHRGNEHDLSNTVTNISTLVLKNAMLSQTGIYTCGANSTGVIKTQNITVTVKDLEGPTLVQTKSNIDAVDDENITLSCNAVYPKAFFVDTFWIFNGSRINSNDKYKEKNTSPWLEQSEPGIRRMKIGLTIYNVGLNDSGGYTCALNTSLSLQLKNVSVNVTRKPGSQPGFRIQQPTEKPQGKADLLGTTLFTGLGLFVGLVTTIIVSMKLWRWPKPRPPKSIKSPPDLDAGDFEYDVFLTYSRKDFSWVDKELLPLFNHNQVKYCVDFIHFELGKAFLQSMVEGIYKSRKVLAVWSVNYASSKYCKQELDYALQRSFEKSDTAVIIIRIDWTDPTRLPKTLRTKTFLDYHDSAERKGWEKRLIQHLKPPKQPKKMIVSIV</sequence>
<dbReference type="InterPro" id="IPR007110">
    <property type="entry name" value="Ig-like_dom"/>
</dbReference>
<feature type="domain" description="Ig-like" evidence="16">
    <location>
        <begin position="321"/>
        <end position="423"/>
    </location>
</feature>
<organism evidence="17 18">
    <name type="scientific">Porites lobata</name>
    <dbReference type="NCBI Taxonomy" id="104759"/>
    <lineage>
        <taxon>Eukaryota</taxon>
        <taxon>Metazoa</taxon>
        <taxon>Cnidaria</taxon>
        <taxon>Anthozoa</taxon>
        <taxon>Hexacorallia</taxon>
        <taxon>Scleractinia</taxon>
        <taxon>Fungiina</taxon>
        <taxon>Poritidae</taxon>
        <taxon>Porites</taxon>
    </lineage>
</organism>
<keyword evidence="14" id="KW-0472">Membrane</keyword>
<dbReference type="InterPro" id="IPR036179">
    <property type="entry name" value="Ig-like_dom_sf"/>
</dbReference>
<comment type="subunit">
    <text evidence="11">Interacts with host IFNA1.</text>
</comment>
<evidence type="ECO:0000256" key="11">
    <source>
        <dbReference type="ARBA" id="ARBA00038761"/>
    </source>
</evidence>
<keyword evidence="4" id="KW-0378">Hydrolase</keyword>
<evidence type="ECO:0000256" key="5">
    <source>
        <dbReference type="ARBA" id="ARBA00022830"/>
    </source>
</evidence>
<reference evidence="17 18" key="1">
    <citation type="submission" date="2022-05" db="EMBL/GenBank/DDBJ databases">
        <authorList>
            <consortium name="Genoscope - CEA"/>
            <person name="William W."/>
        </authorList>
    </citation>
    <scope>NUCLEOTIDE SEQUENCE [LARGE SCALE GENOMIC DNA]</scope>
</reference>
<keyword evidence="2" id="KW-0244">Early protein</keyword>
<dbReference type="SMART" id="SM00408">
    <property type="entry name" value="IGc2"/>
    <property type="match status" value="3"/>
</dbReference>
<feature type="domain" description="Ig-like" evidence="16">
    <location>
        <begin position="53"/>
        <end position="148"/>
    </location>
</feature>
<evidence type="ECO:0000259" key="15">
    <source>
        <dbReference type="PROSITE" id="PS50104"/>
    </source>
</evidence>
<evidence type="ECO:0000313" key="18">
    <source>
        <dbReference type="Proteomes" id="UP001159405"/>
    </source>
</evidence>
<dbReference type="Gene3D" id="2.60.40.10">
    <property type="entry name" value="Immunoglobulins"/>
    <property type="match status" value="3"/>
</dbReference>
<dbReference type="PROSITE" id="PS50835">
    <property type="entry name" value="IG_LIKE"/>
    <property type="match status" value="3"/>
</dbReference>
<dbReference type="InterPro" id="IPR013098">
    <property type="entry name" value="Ig_I-set"/>
</dbReference>
<dbReference type="PANTHER" id="PTHR11890">
    <property type="entry name" value="INTERLEUKIN-1 RECEPTOR FAMILY MEMBER"/>
    <property type="match status" value="1"/>
</dbReference>
<dbReference type="Pfam" id="PF13676">
    <property type="entry name" value="TIR_2"/>
    <property type="match status" value="1"/>
</dbReference>
<feature type="transmembrane region" description="Helical" evidence="14">
    <location>
        <begin position="33"/>
        <end position="56"/>
    </location>
</feature>
<evidence type="ECO:0000256" key="4">
    <source>
        <dbReference type="ARBA" id="ARBA00022801"/>
    </source>
</evidence>
<evidence type="ECO:0000259" key="16">
    <source>
        <dbReference type="PROSITE" id="PS50835"/>
    </source>
</evidence>
<dbReference type="Pfam" id="PF00047">
    <property type="entry name" value="ig"/>
    <property type="match status" value="2"/>
</dbReference>
<dbReference type="InterPro" id="IPR003599">
    <property type="entry name" value="Ig_sub"/>
</dbReference>
<evidence type="ECO:0000256" key="12">
    <source>
        <dbReference type="ARBA" id="ARBA00041012"/>
    </source>
</evidence>
<dbReference type="PANTHER" id="PTHR11890:SF44">
    <property type="entry name" value="X-LINKED INTERLEUKIN-1 RECEPTOR ACCESSORY PROTEIN-LIKE 2"/>
    <property type="match status" value="1"/>
</dbReference>
<name>A0ABN8R0Y4_9CNID</name>
<dbReference type="SUPFAM" id="SSF48726">
    <property type="entry name" value="Immunoglobulin"/>
    <property type="match status" value="3"/>
</dbReference>
<feature type="non-terminal residue" evidence="17">
    <location>
        <position position="1"/>
    </location>
</feature>
<dbReference type="InterPro" id="IPR015621">
    <property type="entry name" value="IL-1_rcpt_fam"/>
</dbReference>
<dbReference type="SMART" id="SM00255">
    <property type="entry name" value="TIR"/>
    <property type="match status" value="1"/>
</dbReference>
<comment type="caution">
    <text evidence="17">The sequence shown here is derived from an EMBL/GenBank/DDBJ whole genome shotgun (WGS) entry which is preliminary data.</text>
</comment>
<dbReference type="SUPFAM" id="SSF52200">
    <property type="entry name" value="Toll/Interleukin receptor TIR domain"/>
    <property type="match status" value="1"/>
</dbReference>
<keyword evidence="14" id="KW-1133">Transmembrane helix</keyword>
<dbReference type="Proteomes" id="UP001159405">
    <property type="component" value="Unassembled WGS sequence"/>
</dbReference>
<evidence type="ECO:0000256" key="10">
    <source>
        <dbReference type="ARBA" id="ARBA00023319"/>
    </source>
</evidence>
<keyword evidence="5" id="KW-0945">Host-virus interaction</keyword>
<protein>
    <recommendedName>
        <fullName evidence="12">Soluble interferon alpha/beta receptor OPG204</fullName>
    </recommendedName>
</protein>
<evidence type="ECO:0000313" key="17">
    <source>
        <dbReference type="EMBL" id="CAH3172988.1"/>
    </source>
</evidence>
<comment type="similarity">
    <text evidence="1">Belongs to the interleukin-1 receptor family.</text>
</comment>
<dbReference type="PROSITE" id="PS50104">
    <property type="entry name" value="TIR"/>
    <property type="match status" value="1"/>
</dbReference>
<proteinExistence type="inferred from homology"/>
<keyword evidence="6" id="KW-0520">NAD</keyword>
<dbReference type="InterPro" id="IPR035897">
    <property type="entry name" value="Toll_tir_struct_dom_sf"/>
</dbReference>
<dbReference type="Gene3D" id="3.40.50.10140">
    <property type="entry name" value="Toll/interleukin-1 receptor homology (TIR) domain"/>
    <property type="match status" value="1"/>
</dbReference>
<evidence type="ECO:0000256" key="14">
    <source>
        <dbReference type="SAM" id="Phobius"/>
    </source>
</evidence>
<evidence type="ECO:0000256" key="13">
    <source>
        <dbReference type="ARBA" id="ARBA00045444"/>
    </source>
</evidence>
<feature type="domain" description="Ig-like" evidence="16">
    <location>
        <begin position="197"/>
        <end position="314"/>
    </location>
</feature>
<evidence type="ECO:0000256" key="7">
    <source>
        <dbReference type="ARBA" id="ARBA00023157"/>
    </source>
</evidence>
<keyword evidence="3" id="KW-1090">Inhibition of host innate immune response by virus</keyword>
<evidence type="ECO:0000256" key="1">
    <source>
        <dbReference type="ARBA" id="ARBA00009752"/>
    </source>
</evidence>
<keyword evidence="8" id="KW-0325">Glycoprotein</keyword>